<sequence length="162" mass="17811">MRCRLPELVAAWLTLDQLHVESVPMWAAGWLVQGYDGPALAELAGLSARDPREVRDLLPDALAEAGVPPLTATYAAVKVTLDDIAQLHLTGRARWSWVVDQVDQLARESHDVLDQPLGRLYTINDQPGEPWSPTETELAQTVHNACLDQTGQRDEAGQLDQA</sequence>
<evidence type="ECO:0000313" key="1">
    <source>
        <dbReference type="EMBL" id="GAA1580893.1"/>
    </source>
</evidence>
<keyword evidence="2" id="KW-1185">Reference proteome</keyword>
<evidence type="ECO:0000313" key="2">
    <source>
        <dbReference type="Proteomes" id="UP001501705"/>
    </source>
</evidence>
<reference evidence="2" key="1">
    <citation type="journal article" date="2019" name="Int. J. Syst. Evol. Microbiol.">
        <title>The Global Catalogue of Microorganisms (GCM) 10K type strain sequencing project: providing services to taxonomists for standard genome sequencing and annotation.</title>
        <authorList>
            <consortium name="The Broad Institute Genomics Platform"/>
            <consortium name="The Broad Institute Genome Sequencing Center for Infectious Disease"/>
            <person name="Wu L."/>
            <person name="Ma J."/>
        </authorList>
    </citation>
    <scope>NUCLEOTIDE SEQUENCE [LARGE SCALE GENOMIC DNA]</scope>
    <source>
        <strain evidence="2">JCM 15572</strain>
    </source>
</reference>
<name>A0ABP4PGZ3_9ACTN</name>
<dbReference type="RefSeq" id="WP_344235300.1">
    <property type="nucleotide sequence ID" value="NZ_BAAAPH010000013.1"/>
</dbReference>
<dbReference type="EMBL" id="BAAAPH010000013">
    <property type="protein sequence ID" value="GAA1580893.1"/>
    <property type="molecule type" value="Genomic_DNA"/>
</dbReference>
<organism evidence="1 2">
    <name type="scientific">Kribbella hippodromi</name>
    <dbReference type="NCBI Taxonomy" id="434347"/>
    <lineage>
        <taxon>Bacteria</taxon>
        <taxon>Bacillati</taxon>
        <taxon>Actinomycetota</taxon>
        <taxon>Actinomycetes</taxon>
        <taxon>Propionibacteriales</taxon>
        <taxon>Kribbellaceae</taxon>
        <taxon>Kribbella</taxon>
    </lineage>
</organism>
<dbReference type="Proteomes" id="UP001501705">
    <property type="component" value="Unassembled WGS sequence"/>
</dbReference>
<accession>A0ABP4PGZ3</accession>
<comment type="caution">
    <text evidence="1">The sequence shown here is derived from an EMBL/GenBank/DDBJ whole genome shotgun (WGS) entry which is preliminary data.</text>
</comment>
<proteinExistence type="predicted"/>
<gene>
    <name evidence="1" type="ORF">GCM10009804_41860</name>
</gene>
<protein>
    <submittedName>
        <fullName evidence="1">Uncharacterized protein</fullName>
    </submittedName>
</protein>